<feature type="non-terminal residue" evidence="1">
    <location>
        <position position="1"/>
    </location>
</feature>
<name>A0ABD2NHS2_9CUCU</name>
<protein>
    <submittedName>
        <fullName evidence="1">Uncharacterized protein</fullName>
    </submittedName>
</protein>
<sequence>TSEIKVNGVRVLLGTMCDSDHHLVRAIVFFAPTNQKQQINKDNEGEIKVNGVRVEKTHKKSSTIWKVSCKTASDTYIRKGWTKS</sequence>
<proteinExistence type="predicted"/>
<reference evidence="1 2" key="1">
    <citation type="journal article" date="2021" name="BMC Biol.">
        <title>Horizontally acquired antibacterial genes associated with adaptive radiation of ladybird beetles.</title>
        <authorList>
            <person name="Li H.S."/>
            <person name="Tang X.F."/>
            <person name="Huang Y.H."/>
            <person name="Xu Z.Y."/>
            <person name="Chen M.L."/>
            <person name="Du X.Y."/>
            <person name="Qiu B.Y."/>
            <person name="Chen P.T."/>
            <person name="Zhang W."/>
            <person name="Slipinski A."/>
            <person name="Escalona H.E."/>
            <person name="Waterhouse R.M."/>
            <person name="Zwick A."/>
            <person name="Pang H."/>
        </authorList>
    </citation>
    <scope>NUCLEOTIDE SEQUENCE [LARGE SCALE GENOMIC DNA]</scope>
    <source>
        <strain evidence="1">SYSU2018</strain>
    </source>
</reference>
<dbReference type="EMBL" id="JABFTP020000103">
    <property type="protein sequence ID" value="KAL3278295.1"/>
    <property type="molecule type" value="Genomic_DNA"/>
</dbReference>
<dbReference type="Proteomes" id="UP001516400">
    <property type="component" value="Unassembled WGS sequence"/>
</dbReference>
<evidence type="ECO:0000313" key="2">
    <source>
        <dbReference type="Proteomes" id="UP001516400"/>
    </source>
</evidence>
<keyword evidence="2" id="KW-1185">Reference proteome</keyword>
<dbReference type="AlphaFoldDB" id="A0ABD2NHS2"/>
<comment type="caution">
    <text evidence="1">The sequence shown here is derived from an EMBL/GenBank/DDBJ whole genome shotgun (WGS) entry which is preliminary data.</text>
</comment>
<gene>
    <name evidence="1" type="ORF">HHI36_013628</name>
</gene>
<organism evidence="1 2">
    <name type="scientific">Cryptolaemus montrouzieri</name>
    <dbReference type="NCBI Taxonomy" id="559131"/>
    <lineage>
        <taxon>Eukaryota</taxon>
        <taxon>Metazoa</taxon>
        <taxon>Ecdysozoa</taxon>
        <taxon>Arthropoda</taxon>
        <taxon>Hexapoda</taxon>
        <taxon>Insecta</taxon>
        <taxon>Pterygota</taxon>
        <taxon>Neoptera</taxon>
        <taxon>Endopterygota</taxon>
        <taxon>Coleoptera</taxon>
        <taxon>Polyphaga</taxon>
        <taxon>Cucujiformia</taxon>
        <taxon>Coccinelloidea</taxon>
        <taxon>Coccinellidae</taxon>
        <taxon>Scymninae</taxon>
        <taxon>Scymnini</taxon>
        <taxon>Cryptolaemus</taxon>
    </lineage>
</organism>
<accession>A0ABD2NHS2</accession>
<evidence type="ECO:0000313" key="1">
    <source>
        <dbReference type="EMBL" id="KAL3278295.1"/>
    </source>
</evidence>